<proteinExistence type="predicted"/>
<dbReference type="InterPro" id="IPR004013">
    <property type="entry name" value="PHP_dom"/>
</dbReference>
<dbReference type="EMBL" id="VBOS01000520">
    <property type="protein sequence ID" value="TMQ47640.1"/>
    <property type="molecule type" value="Genomic_DNA"/>
</dbReference>
<evidence type="ECO:0000313" key="3">
    <source>
        <dbReference type="Proteomes" id="UP000317716"/>
    </source>
</evidence>
<dbReference type="SMART" id="SM00481">
    <property type="entry name" value="POLIIIAc"/>
    <property type="match status" value="1"/>
</dbReference>
<accession>A0A538S8F1</accession>
<dbReference type="Proteomes" id="UP000317716">
    <property type="component" value="Unassembled WGS sequence"/>
</dbReference>
<dbReference type="GO" id="GO:0035312">
    <property type="term" value="F:5'-3' DNA exonuclease activity"/>
    <property type="evidence" value="ECO:0007669"/>
    <property type="project" value="TreeGrafter"/>
</dbReference>
<dbReference type="GO" id="GO:0004534">
    <property type="term" value="F:5'-3' RNA exonuclease activity"/>
    <property type="evidence" value="ECO:0007669"/>
    <property type="project" value="TreeGrafter"/>
</dbReference>
<reference evidence="2 3" key="1">
    <citation type="journal article" date="2019" name="Nat. Microbiol.">
        <title>Mediterranean grassland soil C-N compound turnover is dependent on rainfall and depth, and is mediated by genomically divergent microorganisms.</title>
        <authorList>
            <person name="Diamond S."/>
            <person name="Andeer P.F."/>
            <person name="Li Z."/>
            <person name="Crits-Christoph A."/>
            <person name="Burstein D."/>
            <person name="Anantharaman K."/>
            <person name="Lane K.R."/>
            <person name="Thomas B.C."/>
            <person name="Pan C."/>
            <person name="Northen T.R."/>
            <person name="Banfield J.F."/>
        </authorList>
    </citation>
    <scope>NUCLEOTIDE SEQUENCE [LARGE SCALE GENOMIC DNA]</scope>
    <source>
        <strain evidence="2">WS_2</strain>
    </source>
</reference>
<comment type="caution">
    <text evidence="2">The sequence shown here is derived from an EMBL/GenBank/DDBJ whole genome shotgun (WGS) entry which is preliminary data.</text>
</comment>
<dbReference type="Gene3D" id="1.10.150.650">
    <property type="match status" value="1"/>
</dbReference>
<feature type="domain" description="Polymerase/histidinol phosphatase N-terminal" evidence="1">
    <location>
        <begin position="14"/>
        <end position="78"/>
    </location>
</feature>
<dbReference type="InterPro" id="IPR003141">
    <property type="entry name" value="Pol/His_phosphatase_N"/>
</dbReference>
<sequence>MMPGPPLVPGGLRIDLHAHTTFSDGDLTPEELVQRAVARRIAALSITDHDSIEALPLARAAAGSALELIPGIEISTSENGLDLHILGYYIEAASPGMATRLARFREERGERMRRMVERLGQLGIRVELEDVLEIAGQGVIGRPHLAEALVRAGHAETADDAFRRLLGTHGLAYVPRPAFPAAEAIALIHEAGGVSVLAHPGPGLVDSVVEGLAARGLDGIEVWHPQHGALTVRRYQGLAARLGLLETGGSDFHGEHRSVDHGDVAVPERVLATLKRAAAARGKTV</sequence>
<evidence type="ECO:0000259" key="1">
    <source>
        <dbReference type="SMART" id="SM00481"/>
    </source>
</evidence>
<dbReference type="PANTHER" id="PTHR42924:SF3">
    <property type="entry name" value="POLYMERASE_HISTIDINOL PHOSPHATASE N-TERMINAL DOMAIN-CONTAINING PROTEIN"/>
    <property type="match status" value="1"/>
</dbReference>
<dbReference type="PANTHER" id="PTHR42924">
    <property type="entry name" value="EXONUCLEASE"/>
    <property type="match status" value="1"/>
</dbReference>
<gene>
    <name evidence="2" type="ORF">E6K72_13850</name>
</gene>
<dbReference type="Pfam" id="PF02811">
    <property type="entry name" value="PHP"/>
    <property type="match status" value="1"/>
</dbReference>
<protein>
    <submittedName>
        <fullName evidence="2">PHP domain-containing protein</fullName>
    </submittedName>
</protein>
<dbReference type="AlphaFoldDB" id="A0A538S8F1"/>
<dbReference type="CDD" id="cd07438">
    <property type="entry name" value="PHP_HisPPase_AMP"/>
    <property type="match status" value="1"/>
</dbReference>
<dbReference type="SUPFAM" id="SSF89550">
    <property type="entry name" value="PHP domain-like"/>
    <property type="match status" value="1"/>
</dbReference>
<dbReference type="InterPro" id="IPR052018">
    <property type="entry name" value="PHP_domain"/>
</dbReference>
<name>A0A538S8F1_UNCEI</name>
<dbReference type="InterPro" id="IPR016195">
    <property type="entry name" value="Pol/histidinol_Pase-like"/>
</dbReference>
<dbReference type="Gene3D" id="3.20.20.140">
    <property type="entry name" value="Metal-dependent hydrolases"/>
    <property type="match status" value="1"/>
</dbReference>
<organism evidence="2 3">
    <name type="scientific">Eiseniibacteriota bacterium</name>
    <dbReference type="NCBI Taxonomy" id="2212470"/>
    <lineage>
        <taxon>Bacteria</taxon>
        <taxon>Candidatus Eiseniibacteriota</taxon>
    </lineage>
</organism>
<evidence type="ECO:0000313" key="2">
    <source>
        <dbReference type="EMBL" id="TMQ47640.1"/>
    </source>
</evidence>